<gene>
    <name evidence="3" type="ORF">FB558_6902</name>
</gene>
<sequence>MTTAGTTTIPGYLAGTWDIDPVHSDVSFTVRHMMVSKVRGRFGSFSGEIVTGEDLASSSVTASLDATSIDTGNEQRDGHIRSADFFDAENHPQWTFRSTGVRTDGGDLVLDGELTIKGVTRPVSLDLEVVGFGPDAFGGTRAGFSASGTIDRNDFGVDIKMPLDGGGVVVSDKVQINLEIQGVLRQS</sequence>
<name>A0A543D3F9_9PSEU</name>
<dbReference type="Gene3D" id="2.40.128.110">
    <property type="entry name" value="Lipid/polyisoprenoid-binding, YceI-like"/>
    <property type="match status" value="1"/>
</dbReference>
<dbReference type="PANTHER" id="PTHR34406">
    <property type="entry name" value="PROTEIN YCEI"/>
    <property type="match status" value="1"/>
</dbReference>
<dbReference type="InterPro" id="IPR007372">
    <property type="entry name" value="Lipid/polyisoprenoid-bd_YceI"/>
</dbReference>
<dbReference type="EMBL" id="VFPA01000005">
    <property type="protein sequence ID" value="TQM03877.1"/>
    <property type="molecule type" value="Genomic_DNA"/>
</dbReference>
<dbReference type="Pfam" id="PF04264">
    <property type="entry name" value="YceI"/>
    <property type="match status" value="1"/>
</dbReference>
<feature type="domain" description="Lipid/polyisoprenoid-binding YceI-like" evidence="2">
    <location>
        <begin position="16"/>
        <end position="183"/>
    </location>
</feature>
<dbReference type="InterPro" id="IPR036761">
    <property type="entry name" value="TTHA0802/YceI-like_sf"/>
</dbReference>
<evidence type="ECO:0000313" key="4">
    <source>
        <dbReference type="Proteomes" id="UP000315677"/>
    </source>
</evidence>
<keyword evidence="4" id="KW-1185">Reference proteome</keyword>
<dbReference type="PANTHER" id="PTHR34406:SF1">
    <property type="entry name" value="PROTEIN YCEI"/>
    <property type="match status" value="1"/>
</dbReference>
<evidence type="ECO:0000313" key="3">
    <source>
        <dbReference type="EMBL" id="TQM03877.1"/>
    </source>
</evidence>
<accession>A0A543D3F9</accession>
<protein>
    <submittedName>
        <fullName evidence="3">Polyisoprenoid-binding protein YceI</fullName>
    </submittedName>
</protein>
<dbReference type="Proteomes" id="UP000315677">
    <property type="component" value="Unassembled WGS sequence"/>
</dbReference>
<comment type="caution">
    <text evidence="3">The sequence shown here is derived from an EMBL/GenBank/DDBJ whole genome shotgun (WGS) entry which is preliminary data.</text>
</comment>
<dbReference type="AlphaFoldDB" id="A0A543D3F9"/>
<dbReference type="RefSeq" id="WP_142060833.1">
    <property type="nucleotide sequence ID" value="NZ_VFPA01000005.1"/>
</dbReference>
<dbReference type="SUPFAM" id="SSF101874">
    <property type="entry name" value="YceI-like"/>
    <property type="match status" value="1"/>
</dbReference>
<dbReference type="OrthoDB" id="9811006at2"/>
<dbReference type="SMART" id="SM00867">
    <property type="entry name" value="YceI"/>
    <property type="match status" value="1"/>
</dbReference>
<reference evidence="3 4" key="1">
    <citation type="submission" date="2019-06" db="EMBL/GenBank/DDBJ databases">
        <title>Sequencing the genomes of 1000 actinobacteria strains.</title>
        <authorList>
            <person name="Klenk H.-P."/>
        </authorList>
    </citation>
    <scope>NUCLEOTIDE SEQUENCE [LARGE SCALE GENOMIC DNA]</scope>
    <source>
        <strain evidence="3 4">DSM 45301</strain>
    </source>
</reference>
<comment type="similarity">
    <text evidence="1">Belongs to the UPF0312 family.</text>
</comment>
<evidence type="ECO:0000256" key="1">
    <source>
        <dbReference type="ARBA" id="ARBA00008812"/>
    </source>
</evidence>
<evidence type="ECO:0000259" key="2">
    <source>
        <dbReference type="SMART" id="SM00867"/>
    </source>
</evidence>
<organism evidence="3 4">
    <name type="scientific">Pseudonocardia kunmingensis</name>
    <dbReference type="NCBI Taxonomy" id="630975"/>
    <lineage>
        <taxon>Bacteria</taxon>
        <taxon>Bacillati</taxon>
        <taxon>Actinomycetota</taxon>
        <taxon>Actinomycetes</taxon>
        <taxon>Pseudonocardiales</taxon>
        <taxon>Pseudonocardiaceae</taxon>
        <taxon>Pseudonocardia</taxon>
    </lineage>
</organism>
<proteinExistence type="inferred from homology"/>